<organism evidence="2 3">
    <name type="scientific">Noviherbaspirillum album</name>
    <dbReference type="NCBI Taxonomy" id="3080276"/>
    <lineage>
        <taxon>Bacteria</taxon>
        <taxon>Pseudomonadati</taxon>
        <taxon>Pseudomonadota</taxon>
        <taxon>Betaproteobacteria</taxon>
        <taxon>Burkholderiales</taxon>
        <taxon>Oxalobacteraceae</taxon>
        <taxon>Noviherbaspirillum</taxon>
    </lineage>
</organism>
<proteinExistence type="predicted"/>
<gene>
    <name evidence="2" type="ORF">RY831_32090</name>
</gene>
<evidence type="ECO:0000259" key="1">
    <source>
        <dbReference type="Pfam" id="PF11008"/>
    </source>
</evidence>
<dbReference type="RefSeq" id="WP_326510368.1">
    <property type="nucleotide sequence ID" value="NZ_JAWIIV010000075.1"/>
</dbReference>
<protein>
    <submittedName>
        <fullName evidence="2">DUF2846 domain-containing protein</fullName>
    </submittedName>
</protein>
<sequence length="170" mass="19119">MRLVFAVGSVALLLNLIYVHAEEKYFDCKRITRWTDCIAVPLASIEEDRDAKSFSKPASETAHVYIVRPYTQEPKAKSEVYVDGKFIGVLGPLTFLSFEVPAGRHAVRVRTDQEDADIELEAHSEHNLFVQYQLNQWLGRITGQTKLLSDEDGQAKVNKAKRALNVATPS</sequence>
<dbReference type="Proteomes" id="UP001352263">
    <property type="component" value="Unassembled WGS sequence"/>
</dbReference>
<accession>A0ABU6JJD0</accession>
<feature type="domain" description="DUF2846" evidence="1">
    <location>
        <begin position="60"/>
        <end position="135"/>
    </location>
</feature>
<dbReference type="EMBL" id="JAWIIV010000075">
    <property type="protein sequence ID" value="MEC4723766.1"/>
    <property type="molecule type" value="Genomic_DNA"/>
</dbReference>
<comment type="caution">
    <text evidence="2">The sequence shown here is derived from an EMBL/GenBank/DDBJ whole genome shotgun (WGS) entry which is preliminary data.</text>
</comment>
<name>A0ABU6JJD0_9BURK</name>
<evidence type="ECO:0000313" key="3">
    <source>
        <dbReference type="Proteomes" id="UP001352263"/>
    </source>
</evidence>
<dbReference type="Pfam" id="PF11008">
    <property type="entry name" value="DUF2846"/>
    <property type="match status" value="1"/>
</dbReference>
<reference evidence="2 3" key="1">
    <citation type="submission" date="2023-10" db="EMBL/GenBank/DDBJ databases">
        <title>Noviherbaspirillum sp. CPCC 100848 genome assembly.</title>
        <authorList>
            <person name="Li X.Y."/>
            <person name="Fang X.M."/>
        </authorList>
    </citation>
    <scope>NUCLEOTIDE SEQUENCE [LARGE SCALE GENOMIC DNA]</scope>
    <source>
        <strain evidence="2 3">CPCC 100848</strain>
    </source>
</reference>
<keyword evidence="3" id="KW-1185">Reference proteome</keyword>
<dbReference type="InterPro" id="IPR022548">
    <property type="entry name" value="DUF2846"/>
</dbReference>
<evidence type="ECO:0000313" key="2">
    <source>
        <dbReference type="EMBL" id="MEC4723766.1"/>
    </source>
</evidence>